<evidence type="ECO:0000313" key="4">
    <source>
        <dbReference type="Proteomes" id="UP000286050"/>
    </source>
</evidence>
<evidence type="ECO:0000259" key="2">
    <source>
        <dbReference type="Pfam" id="PF02517"/>
    </source>
</evidence>
<keyword evidence="3" id="KW-0645">Protease</keyword>
<keyword evidence="1" id="KW-0472">Membrane</keyword>
<gene>
    <name evidence="3" type="ORF">DW787_02315</name>
</gene>
<organism evidence="3 4">
    <name type="scientific">Collinsella intestinalis</name>
    <dbReference type="NCBI Taxonomy" id="147207"/>
    <lineage>
        <taxon>Bacteria</taxon>
        <taxon>Bacillati</taxon>
        <taxon>Actinomycetota</taxon>
        <taxon>Coriobacteriia</taxon>
        <taxon>Coriobacteriales</taxon>
        <taxon>Coriobacteriaceae</taxon>
        <taxon>Collinsella</taxon>
    </lineage>
</organism>
<protein>
    <submittedName>
        <fullName evidence="3">CPBP family intramembrane metalloprotease</fullName>
    </submittedName>
</protein>
<name>A0A414G0G6_9ACTN</name>
<dbReference type="Pfam" id="PF02517">
    <property type="entry name" value="Rce1-like"/>
    <property type="match status" value="1"/>
</dbReference>
<evidence type="ECO:0000313" key="3">
    <source>
        <dbReference type="EMBL" id="RHD57690.1"/>
    </source>
</evidence>
<dbReference type="InterPro" id="IPR003675">
    <property type="entry name" value="Rce1/LyrA-like_dom"/>
</dbReference>
<comment type="caution">
    <text evidence="3">The sequence shown here is derived from an EMBL/GenBank/DDBJ whole genome shotgun (WGS) entry which is preliminary data.</text>
</comment>
<keyword evidence="1" id="KW-0812">Transmembrane</keyword>
<dbReference type="GO" id="GO:0006508">
    <property type="term" value="P:proteolysis"/>
    <property type="evidence" value="ECO:0007669"/>
    <property type="project" value="UniProtKB-KW"/>
</dbReference>
<dbReference type="AlphaFoldDB" id="A0A414G0G6"/>
<keyword evidence="3" id="KW-0378">Hydrolase</keyword>
<dbReference type="GO" id="GO:0008237">
    <property type="term" value="F:metallopeptidase activity"/>
    <property type="evidence" value="ECO:0007669"/>
    <property type="project" value="UniProtKB-KW"/>
</dbReference>
<feature type="transmembrane region" description="Helical" evidence="1">
    <location>
        <begin position="161"/>
        <end position="178"/>
    </location>
</feature>
<accession>A0A414G0G6</accession>
<proteinExistence type="predicted"/>
<keyword evidence="3" id="KW-0482">Metalloprotease</keyword>
<evidence type="ECO:0000256" key="1">
    <source>
        <dbReference type="SAM" id="Phobius"/>
    </source>
</evidence>
<keyword evidence="1" id="KW-1133">Transmembrane helix</keyword>
<dbReference type="EMBL" id="QSJI01000001">
    <property type="protein sequence ID" value="RHD57690.1"/>
    <property type="molecule type" value="Genomic_DNA"/>
</dbReference>
<dbReference type="Proteomes" id="UP000286050">
    <property type="component" value="Unassembled WGS sequence"/>
</dbReference>
<dbReference type="GO" id="GO:0004175">
    <property type="term" value="F:endopeptidase activity"/>
    <property type="evidence" value="ECO:0007669"/>
    <property type="project" value="UniProtKB-ARBA"/>
</dbReference>
<feature type="transmembrane region" description="Helical" evidence="1">
    <location>
        <begin position="115"/>
        <end position="141"/>
    </location>
</feature>
<feature type="transmembrane region" description="Helical" evidence="1">
    <location>
        <begin position="74"/>
        <end position="94"/>
    </location>
</feature>
<sequence length="363" mass="38446">MRTMDKEVPMDNTMTGSRVWGTCKWLLAMVGVFGAYMLIQVMTIGLGSVVVGVAAALSTGDYESFVESPAFSDMVLGLSVVAQLAIIAVFLPMWRRMRPGSFIARRDQAAPEGVSVVKSLAILLLVGVSAQFFVGGLLGIVELLFPEAMAEYSEFMEDTSVGVFAIVSALSIAVLAPINEEIACRGVMFECAMRAMSPDWNATDGARYRAVSARAFWIANTLQALAFGALHMNLIQGSYAFALGVLEGWVFWRTGKLRYAMLLHFALNASSYLVAPLAPMVNALPAPIVFAAFGGLIAGGIAMFERAWHVSDALPEVAVAEDDEEDGAPADDDAILGDVLPTDDAAARASADSTGPGKGGSPL</sequence>
<feature type="domain" description="CAAX prenyl protease 2/Lysostaphin resistance protein A-like" evidence="2">
    <location>
        <begin position="165"/>
        <end position="269"/>
    </location>
</feature>
<feature type="transmembrane region" description="Helical" evidence="1">
    <location>
        <begin position="25"/>
        <end position="54"/>
    </location>
</feature>
<feature type="transmembrane region" description="Helical" evidence="1">
    <location>
        <begin position="284"/>
        <end position="304"/>
    </location>
</feature>
<reference evidence="3 4" key="1">
    <citation type="submission" date="2018-08" db="EMBL/GenBank/DDBJ databases">
        <title>A genome reference for cultivated species of the human gut microbiota.</title>
        <authorList>
            <person name="Zou Y."/>
            <person name="Xue W."/>
            <person name="Luo G."/>
        </authorList>
    </citation>
    <scope>NUCLEOTIDE SEQUENCE [LARGE SCALE GENOMIC DNA]</scope>
    <source>
        <strain evidence="3 4">AM30-5LB</strain>
    </source>
</reference>
<dbReference type="GO" id="GO:0080120">
    <property type="term" value="P:CAAX-box protein maturation"/>
    <property type="evidence" value="ECO:0007669"/>
    <property type="project" value="UniProtKB-ARBA"/>
</dbReference>